<dbReference type="CDD" id="cd05819">
    <property type="entry name" value="NHL"/>
    <property type="match status" value="1"/>
</dbReference>
<evidence type="ECO:0000313" key="5">
    <source>
        <dbReference type="Proteomes" id="UP000663844"/>
    </source>
</evidence>
<evidence type="ECO:0000256" key="3">
    <source>
        <dbReference type="SAM" id="MobiDB-lite"/>
    </source>
</evidence>
<evidence type="ECO:0000256" key="1">
    <source>
        <dbReference type="ARBA" id="ARBA00022737"/>
    </source>
</evidence>
<feature type="compositionally biased region" description="Polar residues" evidence="3">
    <location>
        <begin position="20"/>
        <end position="42"/>
    </location>
</feature>
<dbReference type="SUPFAM" id="SSF101898">
    <property type="entry name" value="NHL repeat"/>
    <property type="match status" value="2"/>
</dbReference>
<evidence type="ECO:0000313" key="4">
    <source>
        <dbReference type="EMBL" id="CAF4039284.1"/>
    </source>
</evidence>
<dbReference type="PANTHER" id="PTHR24104:SF25">
    <property type="entry name" value="PROTEIN LIN-41"/>
    <property type="match status" value="1"/>
</dbReference>
<dbReference type="PROSITE" id="PS51125">
    <property type="entry name" value="NHL"/>
    <property type="match status" value="1"/>
</dbReference>
<dbReference type="GO" id="GO:0008270">
    <property type="term" value="F:zinc ion binding"/>
    <property type="evidence" value="ECO:0007669"/>
    <property type="project" value="UniProtKB-KW"/>
</dbReference>
<comment type="caution">
    <text evidence="4">The sequence shown here is derived from an EMBL/GenBank/DDBJ whole genome shotgun (WGS) entry which is preliminary data.</text>
</comment>
<dbReference type="Gene3D" id="2.120.10.30">
    <property type="entry name" value="TolB, C-terminal domain"/>
    <property type="match status" value="1"/>
</dbReference>
<sequence length="398" mass="42913">MFNKISTMSNRVGIDDDSETVTSNGTQPETLTKTNSESISTTEEMEVATELTATTSATASTTTSTTTSTSTSTSISTSTTTTTTIATMCSSGNSPWNTTGITLLSSSTRFSCTRLFVDSNDTLYGVDKLKRYVWKLSKNAENAEVIAGVYESTGGDSVKLNSPQDIYIDRYGSIYVLDTNNHRVQKFINGTTHGETIAGLTESCGCSLRQLCFPRGFAFDPTDTFMYIADRSCHRVIRFLTNPTSGTGGVTIAGGQIADNTNNALNGPYSIRYLSSINDDLLIVNYEGHSVIRWTIGATSGTFVAGLPGLSCSNSTCFSKPTDVRIDADQNMYVVDELNHRVQMFCENSDVGLTVVGNGVAGNSPTQLRNPEGIAFDSAMNMYVCDTENGRVQKFLKL</sequence>
<protein>
    <recommendedName>
        <fullName evidence="6">NHL repeat containing protein-like protein</fullName>
    </recommendedName>
</protein>
<name>A0A819R090_9BILA</name>
<dbReference type="InterPro" id="IPR001258">
    <property type="entry name" value="NHL_repeat"/>
</dbReference>
<accession>A0A819R090</accession>
<dbReference type="Gene3D" id="2.40.10.500">
    <property type="match status" value="1"/>
</dbReference>
<dbReference type="InterPro" id="IPR011042">
    <property type="entry name" value="6-blade_b-propeller_TolB-like"/>
</dbReference>
<dbReference type="EMBL" id="CAJOAZ010004007">
    <property type="protein sequence ID" value="CAF4039284.1"/>
    <property type="molecule type" value="Genomic_DNA"/>
</dbReference>
<evidence type="ECO:0000256" key="2">
    <source>
        <dbReference type="PROSITE-ProRule" id="PRU00504"/>
    </source>
</evidence>
<organism evidence="4 5">
    <name type="scientific">Adineta steineri</name>
    <dbReference type="NCBI Taxonomy" id="433720"/>
    <lineage>
        <taxon>Eukaryota</taxon>
        <taxon>Metazoa</taxon>
        <taxon>Spiralia</taxon>
        <taxon>Gnathifera</taxon>
        <taxon>Rotifera</taxon>
        <taxon>Eurotatoria</taxon>
        <taxon>Bdelloidea</taxon>
        <taxon>Adinetida</taxon>
        <taxon>Adinetidae</taxon>
        <taxon>Adineta</taxon>
    </lineage>
</organism>
<feature type="repeat" description="NHL" evidence="2">
    <location>
        <begin position="160"/>
        <end position="190"/>
    </location>
</feature>
<reference evidence="4" key="1">
    <citation type="submission" date="2021-02" db="EMBL/GenBank/DDBJ databases">
        <authorList>
            <person name="Nowell W R."/>
        </authorList>
    </citation>
    <scope>NUCLEOTIDE SEQUENCE</scope>
</reference>
<evidence type="ECO:0008006" key="6">
    <source>
        <dbReference type="Google" id="ProtNLM"/>
    </source>
</evidence>
<feature type="compositionally biased region" description="Polar residues" evidence="3">
    <location>
        <begin position="1"/>
        <end position="10"/>
    </location>
</feature>
<feature type="region of interest" description="Disordered" evidence="3">
    <location>
        <begin position="1"/>
        <end position="76"/>
    </location>
</feature>
<dbReference type="PANTHER" id="PTHR24104">
    <property type="entry name" value="E3 UBIQUITIN-PROTEIN LIGASE NHLRC1-RELATED"/>
    <property type="match status" value="1"/>
</dbReference>
<dbReference type="Proteomes" id="UP000663844">
    <property type="component" value="Unassembled WGS sequence"/>
</dbReference>
<gene>
    <name evidence="4" type="ORF">OXD698_LOCUS31820</name>
</gene>
<dbReference type="AlphaFoldDB" id="A0A819R090"/>
<feature type="compositionally biased region" description="Low complexity" evidence="3">
    <location>
        <begin position="52"/>
        <end position="76"/>
    </location>
</feature>
<dbReference type="Pfam" id="PF01436">
    <property type="entry name" value="NHL"/>
    <property type="match status" value="2"/>
</dbReference>
<keyword evidence="1" id="KW-0677">Repeat</keyword>
<proteinExistence type="predicted"/>
<dbReference type="InterPro" id="IPR050952">
    <property type="entry name" value="TRIM-NHL_E3_ligases"/>
</dbReference>